<comment type="similarity">
    <text evidence="2 6">Belongs to the pecanex family.</text>
</comment>
<evidence type="ECO:0000313" key="9">
    <source>
        <dbReference type="Proteomes" id="UP000749559"/>
    </source>
</evidence>
<feature type="region of interest" description="Disordered" evidence="7">
    <location>
        <begin position="785"/>
        <end position="888"/>
    </location>
</feature>
<evidence type="ECO:0000256" key="3">
    <source>
        <dbReference type="ARBA" id="ARBA00022692"/>
    </source>
</evidence>
<comment type="subcellular location">
    <subcellularLocation>
        <location evidence="1 6">Membrane</location>
        <topology evidence="1 6">Multi-pass membrane protein</topology>
    </subcellularLocation>
</comment>
<evidence type="ECO:0000256" key="1">
    <source>
        <dbReference type="ARBA" id="ARBA00004141"/>
    </source>
</evidence>
<protein>
    <recommendedName>
        <fullName evidence="6">Pecanex-like protein</fullName>
    </recommendedName>
</protein>
<organism evidence="8 9">
    <name type="scientific">Owenia fusiformis</name>
    <name type="common">Polychaete worm</name>
    <dbReference type="NCBI Taxonomy" id="6347"/>
    <lineage>
        <taxon>Eukaryota</taxon>
        <taxon>Metazoa</taxon>
        <taxon>Spiralia</taxon>
        <taxon>Lophotrochozoa</taxon>
        <taxon>Annelida</taxon>
        <taxon>Polychaeta</taxon>
        <taxon>Sedentaria</taxon>
        <taxon>Canalipalpata</taxon>
        <taxon>Sabellida</taxon>
        <taxon>Oweniida</taxon>
        <taxon>Oweniidae</taxon>
        <taxon>Owenia</taxon>
    </lineage>
</organism>
<dbReference type="InterPro" id="IPR039797">
    <property type="entry name" value="Pecanex"/>
</dbReference>
<dbReference type="Proteomes" id="UP000749559">
    <property type="component" value="Unassembled WGS sequence"/>
</dbReference>
<evidence type="ECO:0000256" key="2">
    <source>
        <dbReference type="ARBA" id="ARBA00010170"/>
    </source>
</evidence>
<dbReference type="InterPro" id="IPR007735">
    <property type="entry name" value="Pecanex_C"/>
</dbReference>
<feature type="transmembrane region" description="Helical" evidence="6">
    <location>
        <begin position="74"/>
        <end position="94"/>
    </location>
</feature>
<dbReference type="GO" id="GO:0016020">
    <property type="term" value="C:membrane"/>
    <property type="evidence" value="ECO:0007669"/>
    <property type="project" value="UniProtKB-SubCell"/>
</dbReference>
<feature type="compositionally biased region" description="Polar residues" evidence="7">
    <location>
        <begin position="826"/>
        <end position="835"/>
    </location>
</feature>
<feature type="transmembrane region" description="Helical" evidence="6">
    <location>
        <begin position="167"/>
        <end position="191"/>
    </location>
</feature>
<reference evidence="8" key="1">
    <citation type="submission" date="2022-03" db="EMBL/GenBank/DDBJ databases">
        <authorList>
            <person name="Martin C."/>
        </authorList>
    </citation>
    <scope>NUCLEOTIDE SEQUENCE</scope>
</reference>
<feature type="compositionally biased region" description="Polar residues" evidence="7">
    <location>
        <begin position="927"/>
        <end position="946"/>
    </location>
</feature>
<feature type="transmembrane region" description="Helical" evidence="6">
    <location>
        <begin position="141"/>
        <end position="160"/>
    </location>
</feature>
<dbReference type="EMBL" id="CAIIXF020000008">
    <property type="protein sequence ID" value="CAH1791455.1"/>
    <property type="molecule type" value="Genomic_DNA"/>
</dbReference>
<dbReference type="Pfam" id="PF05041">
    <property type="entry name" value="Pecanex_C"/>
    <property type="match status" value="1"/>
</dbReference>
<feature type="transmembrane region" description="Helical" evidence="6">
    <location>
        <begin position="38"/>
        <end position="62"/>
    </location>
</feature>
<feature type="transmembrane region" description="Helical" evidence="6">
    <location>
        <begin position="477"/>
        <end position="495"/>
    </location>
</feature>
<feature type="transmembrane region" description="Helical" evidence="6">
    <location>
        <begin position="290"/>
        <end position="315"/>
    </location>
</feature>
<feature type="transmembrane region" description="Helical" evidence="6">
    <location>
        <begin position="364"/>
        <end position="385"/>
    </location>
</feature>
<feature type="transmembrane region" description="Helical" evidence="6">
    <location>
        <begin position="242"/>
        <end position="270"/>
    </location>
</feature>
<keyword evidence="9" id="KW-1185">Reference proteome</keyword>
<accession>A0A8J1U4B9</accession>
<evidence type="ECO:0000256" key="7">
    <source>
        <dbReference type="SAM" id="MobiDB-lite"/>
    </source>
</evidence>
<dbReference type="PANTHER" id="PTHR12372">
    <property type="entry name" value="PECANEX"/>
    <property type="match status" value="1"/>
</dbReference>
<feature type="transmembrane region" description="Helical" evidence="6">
    <location>
        <begin position="577"/>
        <end position="603"/>
    </location>
</feature>
<gene>
    <name evidence="8" type="ORF">OFUS_LOCUS16532</name>
</gene>
<dbReference type="OrthoDB" id="5979286at2759"/>
<keyword evidence="4 6" id="KW-1133">Transmembrane helix</keyword>
<evidence type="ECO:0000313" key="8">
    <source>
        <dbReference type="EMBL" id="CAH1791455.1"/>
    </source>
</evidence>
<dbReference type="PANTHER" id="PTHR12372:SF6">
    <property type="entry name" value="PECANEX-LIKE PROTEIN 4"/>
    <property type="match status" value="1"/>
</dbReference>
<feature type="transmembrane region" description="Helical" evidence="6">
    <location>
        <begin position="211"/>
        <end position="230"/>
    </location>
</feature>
<keyword evidence="5 6" id="KW-0472">Membrane</keyword>
<sequence length="1281" mass="142904">MSDGSPLLNDYKSEFVWKRIPQTLFGGLKLRLGYDAPAYVYLNQIVLWLLPWLFGGVFTLLVELNVIHYTIGMYVYGALMTIYVIVVNIITLVVQTKSSAISPLSNTNNLLADDDEIDFTSCCGVQTFEFVVPGKKYKINIVLHGLLSGPLCALGFWYLLPQTLSGLYGSVAGTVILYILGWITLLIAQYSLTVGAPPETAVFRTLDNYELTPLMRPFYVYLFLAIDLLARYYPEFLVTNQVLHIVFVFLPLLWMLGILPPLDACFFWIFEQSLVLLFGGTPMASDIRLMTMLVLSVGVYLAVYFVPLGTATIAIMSSMGYILSTDLGGLGSQLLNICSKQKNTQDETLSISTSFLWRWTWKEVLFHVAMTTVATGVAIVIHVYINNITSDIVQVIGYTIVGVLVIQKLLCSLQSVYVGCGLVRNKLYPASVERKTIFKKAKKRLKALGYTNRVILDIVSPALLVAYVTMIGGIPELGGVVVTPLTPLAVMGLMRTYRAAWQCTPQCLLDLTIYTIASLAFPSDVTWVAMETGIKLLIVAIARDRILQFLDKIYFYFVLFITSWSDKKQRRKSTVPMMVISILLFPFILIVIATATVMAAPLLPLFTLPVFLIGYPRPIRSWPGVVGSSANVNPDTVYYKQFAPSITKALREAFANGSLGDPTVGKHFLMRFQDRMAWVMILERGYSYCTINIKGLELQETSCHTVEAGRLDDMFDTTFDQEGGIFNKYPANVLTPTDAAYVNTYSDAKNVLTGIIDSPDLLAMMKSSFLKCFIWELLHHNVKAKSQGKLSTPRPATKAQSRTNIPGIGEHETFSPRTDKSRTDGTRTQSWQSIQVRPAPVSVNNSSVNDNTNARKNNNAANELPPLEDDWPESRPSTAGSHRNRPMSAKSFASSVWSDDNDSLMMAPIGNKNKVNLTEAMNKKQHTSSPLKASAQDSGRGQSSELPGSIMDVKDDYDPFDDMAFGLPVIDINASHKPSPNPLFNKTPASQNQYKPITNLAGSMQFSSPYSSKLSLPLKWRELPMDQDTINKHLELFPKEWYHHVLKCLDLEVNGKSSEEVAAELQDDEILTGIYAQLTMACYAVINVLGVAGSDVVDMGPYHVYKLYTGEIPWSQASEWISEDDDLKTLVVKAYRHAVKLSIDQVLLGEASDHAELQEYMDEYERDWYIGSETDPRWGEAVLKNKPQLFSLGHNPVQGTYTSRTLSSRDVEVYIGRLNPEVVRGMWANVNLELLYMTNDDEERYSIQAHSTVLRNLNVQSADPPLGYPIYSSPPISVPTF</sequence>
<feature type="region of interest" description="Disordered" evidence="7">
    <location>
        <begin position="922"/>
        <end position="949"/>
    </location>
</feature>
<proteinExistence type="inferred from homology"/>
<feature type="transmembrane region" description="Helical" evidence="6">
    <location>
        <begin position="397"/>
        <end position="418"/>
    </location>
</feature>
<evidence type="ECO:0000256" key="4">
    <source>
        <dbReference type="ARBA" id="ARBA00022989"/>
    </source>
</evidence>
<name>A0A8J1U4B9_OWEFU</name>
<evidence type="ECO:0000256" key="5">
    <source>
        <dbReference type="ARBA" id="ARBA00023136"/>
    </source>
</evidence>
<feature type="compositionally biased region" description="Low complexity" evidence="7">
    <location>
        <begin position="841"/>
        <end position="862"/>
    </location>
</feature>
<keyword evidence="3 6" id="KW-0812">Transmembrane</keyword>
<evidence type="ECO:0000256" key="6">
    <source>
        <dbReference type="RuleBase" id="RU367089"/>
    </source>
</evidence>
<comment type="caution">
    <text evidence="8">The sequence shown here is derived from an EMBL/GenBank/DDBJ whole genome shotgun (WGS) entry which is preliminary data.</text>
</comment>
<feature type="compositionally biased region" description="Basic and acidic residues" evidence="7">
    <location>
        <begin position="809"/>
        <end position="825"/>
    </location>
</feature>
<feature type="transmembrane region" description="Helical" evidence="6">
    <location>
        <begin position="450"/>
        <end position="471"/>
    </location>
</feature>